<protein>
    <submittedName>
        <fullName evidence="2">Uncharacterized protein</fullName>
    </submittedName>
</protein>
<dbReference type="EMBL" id="BRXX01000506">
    <property type="protein sequence ID" value="GMI14788.1"/>
    <property type="molecule type" value="Genomic_DNA"/>
</dbReference>
<reference evidence="3" key="1">
    <citation type="journal article" date="2023" name="Commun. Biol.">
        <title>Genome analysis of Parmales, the sister group of diatoms, reveals the evolutionary specialization of diatoms from phago-mixotrophs to photoautotrophs.</title>
        <authorList>
            <person name="Ban H."/>
            <person name="Sato S."/>
            <person name="Yoshikawa S."/>
            <person name="Yamada K."/>
            <person name="Nakamura Y."/>
            <person name="Ichinomiya M."/>
            <person name="Sato N."/>
            <person name="Blanc-Mathieu R."/>
            <person name="Endo H."/>
            <person name="Kuwata A."/>
            <person name="Ogata H."/>
        </authorList>
    </citation>
    <scope>NUCLEOTIDE SEQUENCE [LARGE SCALE GENOMIC DNA]</scope>
    <source>
        <strain evidence="3">NIES 3699</strain>
    </source>
</reference>
<sequence>MQSGEDSDGAPQGRNNFDLRSISQSLSGLPDEHLRQLITSLTELGKGDVETRKADADAAAEARKAEAEAETKKAELEMRKADARRAELEMRKVEIETEAEARKAEAEARKAEAEARKAEAEARKAEAEARKAEAEAEARKAEAEAEARKAEAEAEARKAESAIIKVGAKTPAMVTARTVMKYDAVGLKTKLAEIMQRLGLKGTIARVLRADNSGEYDTDFTFEGPLENVEKMKKYVQQLGVEGIFRK</sequence>
<accession>A0A9W7FMC7</accession>
<keyword evidence="3" id="KW-1185">Reference proteome</keyword>
<feature type="region of interest" description="Disordered" evidence="1">
    <location>
        <begin position="43"/>
        <end position="78"/>
    </location>
</feature>
<dbReference type="Proteomes" id="UP001165160">
    <property type="component" value="Unassembled WGS sequence"/>
</dbReference>
<dbReference type="AlphaFoldDB" id="A0A9W7FMC7"/>
<evidence type="ECO:0000313" key="2">
    <source>
        <dbReference type="EMBL" id="GMI14788.1"/>
    </source>
</evidence>
<comment type="caution">
    <text evidence="2">The sequence shown here is derived from an EMBL/GenBank/DDBJ whole genome shotgun (WGS) entry which is preliminary data.</text>
</comment>
<evidence type="ECO:0000256" key="1">
    <source>
        <dbReference type="SAM" id="MobiDB-lite"/>
    </source>
</evidence>
<feature type="compositionally biased region" description="Basic and acidic residues" evidence="1">
    <location>
        <begin position="45"/>
        <end position="78"/>
    </location>
</feature>
<gene>
    <name evidence="2" type="ORF">TrVE_jg8996</name>
</gene>
<feature type="region of interest" description="Disordered" evidence="1">
    <location>
        <begin position="1"/>
        <end position="30"/>
    </location>
</feature>
<feature type="region of interest" description="Disordered" evidence="1">
    <location>
        <begin position="98"/>
        <end position="147"/>
    </location>
</feature>
<organism evidence="2 3">
    <name type="scientific">Triparma verrucosa</name>
    <dbReference type="NCBI Taxonomy" id="1606542"/>
    <lineage>
        <taxon>Eukaryota</taxon>
        <taxon>Sar</taxon>
        <taxon>Stramenopiles</taxon>
        <taxon>Ochrophyta</taxon>
        <taxon>Bolidophyceae</taxon>
        <taxon>Parmales</taxon>
        <taxon>Triparmaceae</taxon>
        <taxon>Triparma</taxon>
    </lineage>
</organism>
<proteinExistence type="predicted"/>
<evidence type="ECO:0000313" key="3">
    <source>
        <dbReference type="Proteomes" id="UP001165160"/>
    </source>
</evidence>
<name>A0A9W7FMC7_9STRA</name>